<dbReference type="EMBL" id="MU004308">
    <property type="protein sequence ID" value="KAF2659333.1"/>
    <property type="molecule type" value="Genomic_DNA"/>
</dbReference>
<evidence type="ECO:0000256" key="1">
    <source>
        <dbReference type="ARBA" id="ARBA00004167"/>
    </source>
</evidence>
<evidence type="ECO:0008006" key="10">
    <source>
        <dbReference type="Google" id="ProtNLM"/>
    </source>
</evidence>
<keyword evidence="3 6" id="KW-1133">Transmembrane helix</keyword>
<protein>
    <recommendedName>
        <fullName evidence="10">Mid2 domain-containing protein</fullName>
    </recommendedName>
</protein>
<comment type="subcellular location">
    <subcellularLocation>
        <location evidence="1">Membrane</location>
        <topology evidence="1">Single-pass membrane protein</topology>
    </subcellularLocation>
</comment>
<evidence type="ECO:0000256" key="3">
    <source>
        <dbReference type="ARBA" id="ARBA00022989"/>
    </source>
</evidence>
<feature type="transmembrane region" description="Helical" evidence="6">
    <location>
        <begin position="230"/>
        <end position="253"/>
    </location>
</feature>
<feature type="compositionally biased region" description="Low complexity" evidence="5">
    <location>
        <begin position="291"/>
        <end position="302"/>
    </location>
</feature>
<evidence type="ECO:0000313" key="8">
    <source>
        <dbReference type="EMBL" id="KAF2659333.1"/>
    </source>
</evidence>
<dbReference type="Proteomes" id="UP000799324">
    <property type="component" value="Unassembled WGS sequence"/>
</dbReference>
<dbReference type="AlphaFoldDB" id="A0A6A6TK43"/>
<feature type="compositionally biased region" description="Low complexity" evidence="5">
    <location>
        <begin position="191"/>
        <end position="220"/>
    </location>
</feature>
<keyword evidence="2 6" id="KW-0812">Transmembrane</keyword>
<keyword evidence="9" id="KW-1185">Reference proteome</keyword>
<keyword evidence="7" id="KW-0732">Signal</keyword>
<feature type="region of interest" description="Disordered" evidence="5">
    <location>
        <begin position="271"/>
        <end position="387"/>
    </location>
</feature>
<dbReference type="Gene3D" id="1.20.5.510">
    <property type="entry name" value="Single helix bin"/>
    <property type="match status" value="1"/>
</dbReference>
<feature type="compositionally biased region" description="Low complexity" evidence="5">
    <location>
        <begin position="351"/>
        <end position="376"/>
    </location>
</feature>
<accession>A0A6A6TK43</accession>
<dbReference type="InterPro" id="IPR051694">
    <property type="entry name" value="Immunoregulatory_rcpt-like"/>
</dbReference>
<evidence type="ECO:0000256" key="6">
    <source>
        <dbReference type="SAM" id="Phobius"/>
    </source>
</evidence>
<evidence type="ECO:0000256" key="5">
    <source>
        <dbReference type="SAM" id="MobiDB-lite"/>
    </source>
</evidence>
<reference evidence="8" key="1">
    <citation type="journal article" date="2020" name="Stud. Mycol.">
        <title>101 Dothideomycetes genomes: a test case for predicting lifestyles and emergence of pathogens.</title>
        <authorList>
            <person name="Haridas S."/>
            <person name="Albert R."/>
            <person name="Binder M."/>
            <person name="Bloem J."/>
            <person name="Labutti K."/>
            <person name="Salamov A."/>
            <person name="Andreopoulos B."/>
            <person name="Baker S."/>
            <person name="Barry K."/>
            <person name="Bills G."/>
            <person name="Bluhm B."/>
            <person name="Cannon C."/>
            <person name="Castanera R."/>
            <person name="Culley D."/>
            <person name="Daum C."/>
            <person name="Ezra D."/>
            <person name="Gonzalez J."/>
            <person name="Henrissat B."/>
            <person name="Kuo A."/>
            <person name="Liang C."/>
            <person name="Lipzen A."/>
            <person name="Lutzoni F."/>
            <person name="Magnuson J."/>
            <person name="Mondo S."/>
            <person name="Nolan M."/>
            <person name="Ohm R."/>
            <person name="Pangilinan J."/>
            <person name="Park H.-J."/>
            <person name="Ramirez L."/>
            <person name="Alfaro M."/>
            <person name="Sun H."/>
            <person name="Tritt A."/>
            <person name="Yoshinaga Y."/>
            <person name="Zwiers L.-H."/>
            <person name="Turgeon B."/>
            <person name="Goodwin S."/>
            <person name="Spatafora J."/>
            <person name="Crous P."/>
            <person name="Grigoriev I."/>
        </authorList>
    </citation>
    <scope>NUCLEOTIDE SEQUENCE</scope>
    <source>
        <strain evidence="8">CBS 122681</strain>
    </source>
</reference>
<organism evidence="8 9">
    <name type="scientific">Lophiostoma macrostomum CBS 122681</name>
    <dbReference type="NCBI Taxonomy" id="1314788"/>
    <lineage>
        <taxon>Eukaryota</taxon>
        <taxon>Fungi</taxon>
        <taxon>Dikarya</taxon>
        <taxon>Ascomycota</taxon>
        <taxon>Pezizomycotina</taxon>
        <taxon>Dothideomycetes</taxon>
        <taxon>Pleosporomycetidae</taxon>
        <taxon>Pleosporales</taxon>
        <taxon>Lophiostomataceae</taxon>
        <taxon>Lophiostoma</taxon>
    </lineage>
</organism>
<gene>
    <name evidence="8" type="ORF">K491DRAFT_712852</name>
</gene>
<evidence type="ECO:0000256" key="4">
    <source>
        <dbReference type="ARBA" id="ARBA00023136"/>
    </source>
</evidence>
<feature type="region of interest" description="Disordered" evidence="5">
    <location>
        <begin position="191"/>
        <end position="223"/>
    </location>
</feature>
<feature type="signal peptide" evidence="7">
    <location>
        <begin position="1"/>
        <end position="21"/>
    </location>
</feature>
<dbReference type="PANTHER" id="PTHR15549:SF30">
    <property type="entry name" value="MID2 DOMAIN-CONTAINING PROTEIN"/>
    <property type="match status" value="1"/>
</dbReference>
<feature type="chain" id="PRO_5025436475" description="Mid2 domain-containing protein" evidence="7">
    <location>
        <begin position="22"/>
        <end position="387"/>
    </location>
</feature>
<evidence type="ECO:0000256" key="2">
    <source>
        <dbReference type="ARBA" id="ARBA00022692"/>
    </source>
</evidence>
<evidence type="ECO:0000313" key="9">
    <source>
        <dbReference type="Proteomes" id="UP000799324"/>
    </source>
</evidence>
<feature type="compositionally biased region" description="Polar residues" evidence="5">
    <location>
        <begin position="319"/>
        <end position="332"/>
    </location>
</feature>
<name>A0A6A6TK43_9PLEO</name>
<sequence length="387" mass="40701">MSTMTTVSLLALSNVLSFAFANPVVPAAPVITPRAVLPRRLLARQTDSGSDSGTGSASTSDNPYYSWIGYYQDPDATSSYTWMYCPGTETFTTSVYSSTTLVGCCDPDQCTTDLALTCSDSSAYYLDSTSGTSGYSCTSSCNADTIYLSSTANPTEAMLWWGCNDVPPKFYFQQEPANAVVIVSSAVSESSSSSSGSSSQASSTSSAPTQTGSSAAATTPVPEKKSSSKAWIAGVVVGVVALFAIAGLAFWLIRNRKKNKDTEYKPAPQGVAQVYPAVPPQGYSPGYAGDQQQQGYVPEQQQPTAYQHQDAKGFFSPQPGMQSPPTQYQDPHTSAYYGQNGAPAQVHPHYGEAPSEMPGSSPSGPSTNAPAELPEAAPKPEPQTKTN</sequence>
<proteinExistence type="predicted"/>
<evidence type="ECO:0000256" key="7">
    <source>
        <dbReference type="SAM" id="SignalP"/>
    </source>
</evidence>
<dbReference type="GO" id="GO:0016020">
    <property type="term" value="C:membrane"/>
    <property type="evidence" value="ECO:0007669"/>
    <property type="project" value="UniProtKB-SubCell"/>
</dbReference>
<dbReference type="PANTHER" id="PTHR15549">
    <property type="entry name" value="PAIRED IMMUNOGLOBULIN-LIKE TYPE 2 RECEPTOR"/>
    <property type="match status" value="1"/>
</dbReference>
<keyword evidence="4 6" id="KW-0472">Membrane</keyword>
<dbReference type="GO" id="GO:0071944">
    <property type="term" value="C:cell periphery"/>
    <property type="evidence" value="ECO:0007669"/>
    <property type="project" value="UniProtKB-ARBA"/>
</dbReference>